<dbReference type="Proteomes" id="UP001151760">
    <property type="component" value="Unassembled WGS sequence"/>
</dbReference>
<evidence type="ECO:0000313" key="1">
    <source>
        <dbReference type="EMBL" id="GJT43818.1"/>
    </source>
</evidence>
<keyword evidence="2" id="KW-1185">Reference proteome</keyword>
<organism evidence="1 2">
    <name type="scientific">Tanacetum coccineum</name>
    <dbReference type="NCBI Taxonomy" id="301880"/>
    <lineage>
        <taxon>Eukaryota</taxon>
        <taxon>Viridiplantae</taxon>
        <taxon>Streptophyta</taxon>
        <taxon>Embryophyta</taxon>
        <taxon>Tracheophyta</taxon>
        <taxon>Spermatophyta</taxon>
        <taxon>Magnoliopsida</taxon>
        <taxon>eudicotyledons</taxon>
        <taxon>Gunneridae</taxon>
        <taxon>Pentapetalae</taxon>
        <taxon>asterids</taxon>
        <taxon>campanulids</taxon>
        <taxon>Asterales</taxon>
        <taxon>Asteraceae</taxon>
        <taxon>Asteroideae</taxon>
        <taxon>Anthemideae</taxon>
        <taxon>Anthemidinae</taxon>
        <taxon>Tanacetum</taxon>
    </lineage>
</organism>
<comment type="caution">
    <text evidence="1">The sequence shown here is derived from an EMBL/GenBank/DDBJ whole genome shotgun (WGS) entry which is preliminary data.</text>
</comment>
<protein>
    <submittedName>
        <fullName evidence="1">Uncharacterized protein</fullName>
    </submittedName>
</protein>
<dbReference type="EMBL" id="BQNB010015761">
    <property type="protein sequence ID" value="GJT43818.1"/>
    <property type="molecule type" value="Genomic_DNA"/>
</dbReference>
<reference evidence="1" key="1">
    <citation type="journal article" date="2022" name="Int. J. Mol. Sci.">
        <title>Draft Genome of Tanacetum Coccineum: Genomic Comparison of Closely Related Tanacetum-Family Plants.</title>
        <authorList>
            <person name="Yamashiro T."/>
            <person name="Shiraishi A."/>
            <person name="Nakayama K."/>
            <person name="Satake H."/>
        </authorList>
    </citation>
    <scope>NUCLEOTIDE SEQUENCE</scope>
</reference>
<evidence type="ECO:0000313" key="2">
    <source>
        <dbReference type="Proteomes" id="UP001151760"/>
    </source>
</evidence>
<name>A0ABQ5DZ46_9ASTR</name>
<gene>
    <name evidence="1" type="ORF">Tco_0952533</name>
</gene>
<sequence>MQLPLRRPRLQIMVISNGLKIGSLTQCGVKESARDFYYKRRIIAVTKLQIVEWHGYKHLDWITVCRDDEKLYTFKEGDFKRLCL</sequence>
<reference evidence="1" key="2">
    <citation type="submission" date="2022-01" db="EMBL/GenBank/DDBJ databases">
        <authorList>
            <person name="Yamashiro T."/>
            <person name="Shiraishi A."/>
            <person name="Satake H."/>
            <person name="Nakayama K."/>
        </authorList>
    </citation>
    <scope>NUCLEOTIDE SEQUENCE</scope>
</reference>
<accession>A0ABQ5DZ46</accession>
<proteinExistence type="predicted"/>